<feature type="transmembrane region" description="Helical" evidence="5">
    <location>
        <begin position="79"/>
        <end position="101"/>
    </location>
</feature>
<dbReference type="Proteomes" id="UP000198902">
    <property type="component" value="Unassembled WGS sequence"/>
</dbReference>
<name>A0A0D6JV98_9EURY</name>
<dbReference type="GO" id="GO:0005886">
    <property type="term" value="C:plasma membrane"/>
    <property type="evidence" value="ECO:0007669"/>
    <property type="project" value="UniProtKB-ARBA"/>
</dbReference>
<keyword evidence="7" id="KW-1185">Reference proteome</keyword>
<feature type="transmembrane region" description="Helical" evidence="5">
    <location>
        <begin position="39"/>
        <end position="72"/>
    </location>
</feature>
<dbReference type="CDD" id="cd16914">
    <property type="entry name" value="EcfT"/>
    <property type="match status" value="1"/>
</dbReference>
<evidence type="ECO:0000256" key="1">
    <source>
        <dbReference type="ARBA" id="ARBA00004141"/>
    </source>
</evidence>
<evidence type="ECO:0000256" key="2">
    <source>
        <dbReference type="ARBA" id="ARBA00022692"/>
    </source>
</evidence>
<dbReference type="OrthoDB" id="31170at2157"/>
<dbReference type="Pfam" id="PF02361">
    <property type="entry name" value="CbiQ"/>
    <property type="match status" value="1"/>
</dbReference>
<dbReference type="EMBL" id="CSTE01000003">
    <property type="protein sequence ID" value="CQR52127.1"/>
    <property type="molecule type" value="Genomic_DNA"/>
</dbReference>
<evidence type="ECO:0000313" key="7">
    <source>
        <dbReference type="Proteomes" id="UP000198902"/>
    </source>
</evidence>
<dbReference type="InterPro" id="IPR003339">
    <property type="entry name" value="ABC/ECF_trnsptr_transmembrane"/>
</dbReference>
<proteinExistence type="predicted"/>
<evidence type="ECO:0000256" key="3">
    <source>
        <dbReference type="ARBA" id="ARBA00022989"/>
    </source>
</evidence>
<keyword evidence="4 5" id="KW-0472">Membrane</keyword>
<evidence type="ECO:0000256" key="4">
    <source>
        <dbReference type="ARBA" id="ARBA00023136"/>
    </source>
</evidence>
<comment type="subcellular location">
    <subcellularLocation>
        <location evidence="1">Membrane</location>
        <topology evidence="1">Multi-pass membrane protein</topology>
    </subcellularLocation>
</comment>
<organism evidence="6 7">
    <name type="scientific">Haloferax massiliensis</name>
    <dbReference type="NCBI Taxonomy" id="1476858"/>
    <lineage>
        <taxon>Archaea</taxon>
        <taxon>Methanobacteriati</taxon>
        <taxon>Methanobacteriota</taxon>
        <taxon>Stenosarchaea group</taxon>
        <taxon>Halobacteria</taxon>
        <taxon>Halobacteriales</taxon>
        <taxon>Haloferacaceae</taxon>
        <taxon>Haloferax</taxon>
    </lineage>
</organism>
<accession>A0A0D6JV98</accession>
<feature type="transmembrane region" description="Helical" evidence="5">
    <location>
        <begin position="201"/>
        <end position="223"/>
    </location>
</feature>
<sequence length="319" mass="35121">MKYVDALTDISVADVKVDLMRTAYDNEDALLNSFDPRVVLLWTVLFMIIPWLFYDTLPLAILLAAAFALAALSQVSKYLLALLLFGQVTNVGFFVVLVPLIGGAMRAVGHLGDNAGRVVEGVTTGDVSAFAETGTIVAAAVGRGVHTATTSQEVGIDAVGALVPFFLKLTIISVISLAVFSAMSPQKLSKGMLRLGVPRQLTFAIAYGYRMMPLLVEEYHALINSFRLRSKVPEKQGLFRWRYFYYLLTLSVKAFYPLIFNVAKRSRVTVEAMETKGFSRSLGDERSQALRTEGMMVRTRDVTFVFGSLLFVAAVWAFT</sequence>
<keyword evidence="2 5" id="KW-0812">Transmembrane</keyword>
<dbReference type="RefSeq" id="WP_089780320.1">
    <property type="nucleotide sequence ID" value="NZ_CABLRR010000003.1"/>
</dbReference>
<keyword evidence="3 5" id="KW-1133">Transmembrane helix</keyword>
<feature type="transmembrane region" description="Helical" evidence="5">
    <location>
        <begin position="301"/>
        <end position="318"/>
    </location>
</feature>
<gene>
    <name evidence="6" type="ORF">BN996_02993</name>
</gene>
<feature type="transmembrane region" description="Helical" evidence="5">
    <location>
        <begin position="243"/>
        <end position="263"/>
    </location>
</feature>
<evidence type="ECO:0000313" key="6">
    <source>
        <dbReference type="EMBL" id="CQR52127.1"/>
    </source>
</evidence>
<feature type="transmembrane region" description="Helical" evidence="5">
    <location>
        <begin position="158"/>
        <end position="180"/>
    </location>
</feature>
<evidence type="ECO:0000256" key="5">
    <source>
        <dbReference type="SAM" id="Phobius"/>
    </source>
</evidence>
<reference evidence="7" key="1">
    <citation type="submission" date="2015-03" db="EMBL/GenBank/DDBJ databases">
        <authorList>
            <person name="Urmite Genomes"/>
        </authorList>
    </citation>
    <scope>NUCLEOTIDE SEQUENCE [LARGE SCALE GENOMIC DNA]</scope>
    <source>
        <strain evidence="7">Arc-Hr</strain>
    </source>
</reference>
<protein>
    <submittedName>
        <fullName evidence="6">Cobalt transport protein</fullName>
    </submittedName>
</protein>
<dbReference type="AlphaFoldDB" id="A0A0D6JV98"/>